<proteinExistence type="predicted"/>
<name>L8WRE4_THACA</name>
<dbReference type="Proteomes" id="UP000011668">
    <property type="component" value="Unassembled WGS sequence"/>
</dbReference>
<gene>
    <name evidence="1" type="ORF">AG1IA_05395</name>
</gene>
<reference evidence="1 2" key="1">
    <citation type="journal article" date="2013" name="Nat. Commun.">
        <title>The evolution and pathogenic mechanisms of the rice sheath blight pathogen.</title>
        <authorList>
            <person name="Zheng A."/>
            <person name="Lin R."/>
            <person name="Xu L."/>
            <person name="Qin P."/>
            <person name="Tang C."/>
            <person name="Ai P."/>
            <person name="Zhang D."/>
            <person name="Liu Y."/>
            <person name="Sun Z."/>
            <person name="Feng H."/>
            <person name="Wang Y."/>
            <person name="Chen Y."/>
            <person name="Liang X."/>
            <person name="Fu R."/>
            <person name="Li Q."/>
            <person name="Zhang J."/>
            <person name="Yu X."/>
            <person name="Xie Z."/>
            <person name="Ding L."/>
            <person name="Guan P."/>
            <person name="Tang J."/>
            <person name="Liang Y."/>
            <person name="Wang S."/>
            <person name="Deng Q."/>
            <person name="Li S."/>
            <person name="Zhu J."/>
            <person name="Wang L."/>
            <person name="Liu H."/>
            <person name="Li P."/>
        </authorList>
    </citation>
    <scope>NUCLEOTIDE SEQUENCE [LARGE SCALE GENOMIC DNA]</scope>
    <source>
        <strain evidence="2">AG-1 IA</strain>
    </source>
</reference>
<organism evidence="1 2">
    <name type="scientific">Thanatephorus cucumeris (strain AG1-IA)</name>
    <name type="common">Rice sheath blight fungus</name>
    <name type="synonym">Rhizoctonia solani</name>
    <dbReference type="NCBI Taxonomy" id="983506"/>
    <lineage>
        <taxon>Eukaryota</taxon>
        <taxon>Fungi</taxon>
        <taxon>Dikarya</taxon>
        <taxon>Basidiomycota</taxon>
        <taxon>Agaricomycotina</taxon>
        <taxon>Agaricomycetes</taxon>
        <taxon>Cantharellales</taxon>
        <taxon>Ceratobasidiaceae</taxon>
        <taxon>Rhizoctonia</taxon>
        <taxon>Rhizoctonia solani AG-1</taxon>
    </lineage>
</organism>
<protein>
    <submittedName>
        <fullName evidence="1">Uncharacterized protein</fullName>
    </submittedName>
</protein>
<dbReference type="HOGENOM" id="CLU_1416049_0_0_1"/>
<evidence type="ECO:0000313" key="2">
    <source>
        <dbReference type="Proteomes" id="UP000011668"/>
    </source>
</evidence>
<dbReference type="AlphaFoldDB" id="L8WRE4"/>
<accession>L8WRE4</accession>
<sequence length="192" mass="20758">MSSTFPLLRNRMLYSVPIPDTISCPVARQINRLNPELNPIVVAKLPHQYRLQCLSQTQIYGRCKVPLTSPVSPWLATTSCEFDCSLSAPHLSSRLLGCMCLVADQAAVQDLFSFAGINQCVASSPRQDAVFLWALAHSPSVVMLSCSLQSSCGLLCFDAVQGCGIGARLPPVAGACVPTERVTFRPWSCMPA</sequence>
<keyword evidence="2" id="KW-1185">Reference proteome</keyword>
<dbReference type="EMBL" id="AFRT01001388">
    <property type="protein sequence ID" value="ELU40575.1"/>
    <property type="molecule type" value="Genomic_DNA"/>
</dbReference>
<comment type="caution">
    <text evidence="1">The sequence shown here is derived from an EMBL/GenBank/DDBJ whole genome shotgun (WGS) entry which is preliminary data.</text>
</comment>
<evidence type="ECO:0000313" key="1">
    <source>
        <dbReference type="EMBL" id="ELU40575.1"/>
    </source>
</evidence>